<dbReference type="NCBIfam" id="TIGR00178">
    <property type="entry name" value="monomer_idh"/>
    <property type="match status" value="1"/>
</dbReference>
<feature type="binding site" evidence="12">
    <location>
        <position position="348"/>
    </location>
    <ligand>
        <name>Mg(2+)</name>
        <dbReference type="ChEBI" id="CHEBI:18420"/>
    </ligand>
</feature>
<dbReference type="Pfam" id="PF03971">
    <property type="entry name" value="IDH"/>
    <property type="match status" value="1"/>
</dbReference>
<feature type="binding site" evidence="13">
    <location>
        <begin position="598"/>
        <end position="600"/>
    </location>
    <ligand>
        <name>NADP(+)</name>
        <dbReference type="ChEBI" id="CHEBI:58349"/>
    </ligand>
</feature>
<evidence type="ECO:0000256" key="5">
    <source>
        <dbReference type="ARBA" id="ARBA00022857"/>
    </source>
</evidence>
<dbReference type="EC" id="1.1.1.42" evidence="9"/>
<evidence type="ECO:0000256" key="13">
    <source>
        <dbReference type="PIRSR" id="PIRSR009407-4"/>
    </source>
</evidence>
<keyword evidence="5 9" id="KW-0521">NADP</keyword>
<feature type="binding site" evidence="11">
    <location>
        <position position="145"/>
    </location>
    <ligand>
        <name>D-threo-isocitrate</name>
        <dbReference type="ChEBI" id="CHEBI:15562"/>
    </ligand>
</feature>
<evidence type="ECO:0000313" key="14">
    <source>
        <dbReference type="EMBL" id="GFE18391.1"/>
    </source>
</evidence>
<comment type="similarity">
    <text evidence="8 9">Belongs to the monomeric-type IDH family.</text>
</comment>
<comment type="cofactor">
    <cofactor evidence="12">
        <name>Mg(2+)</name>
        <dbReference type="ChEBI" id="CHEBI:18420"/>
    </cofactor>
    <cofactor evidence="12">
        <name>Mn(2+)</name>
        <dbReference type="ChEBI" id="CHEBI:29035"/>
    </cofactor>
    <text evidence="12">Binds 1 Mg(2+) or Mn(2+) ion per subunit.</text>
</comment>
<keyword evidence="3 12" id="KW-0479">Metal-binding</keyword>
<evidence type="ECO:0000256" key="7">
    <source>
        <dbReference type="ARBA" id="ARBA00023554"/>
    </source>
</evidence>
<evidence type="ECO:0000256" key="4">
    <source>
        <dbReference type="ARBA" id="ARBA00022842"/>
    </source>
</evidence>
<feature type="binding site" evidence="13">
    <location>
        <begin position="82"/>
        <end position="87"/>
    </location>
    <ligand>
        <name>NADP(+)</name>
        <dbReference type="ChEBI" id="CHEBI:58349"/>
    </ligand>
</feature>
<dbReference type="GO" id="GO:0006099">
    <property type="term" value="P:tricarboxylic acid cycle"/>
    <property type="evidence" value="ECO:0007669"/>
    <property type="project" value="UniProtKB-KW"/>
</dbReference>
<evidence type="ECO:0000256" key="11">
    <source>
        <dbReference type="PIRSR" id="PIRSR009407-2"/>
    </source>
</evidence>
<feature type="site" description="Critical for catalysis" evidence="10">
    <location>
        <position position="255"/>
    </location>
</feature>
<protein>
    <recommendedName>
        <fullName evidence="9">Isocitrate dehydrogenase [NADP]</fullName>
        <ecNumber evidence="9">1.1.1.42</ecNumber>
    </recommendedName>
    <alternativeName>
        <fullName evidence="9">Oxalosuccinate decarboxylase</fullName>
    </alternativeName>
</protein>
<dbReference type="RefSeq" id="WP_190142591.1">
    <property type="nucleotide sequence ID" value="NZ_BLIO01000001.1"/>
</dbReference>
<gene>
    <name evidence="14" type="ORF">Sgleb_64380</name>
</gene>
<dbReference type="PIRSF" id="PIRSF009407">
    <property type="entry name" value="IDH_monmr"/>
    <property type="match status" value="1"/>
</dbReference>
<comment type="catalytic activity">
    <reaction evidence="7 9">
        <text>D-threo-isocitrate + NADP(+) = 2-oxoglutarate + CO2 + NADPH</text>
        <dbReference type="Rhea" id="RHEA:19629"/>
        <dbReference type="ChEBI" id="CHEBI:15562"/>
        <dbReference type="ChEBI" id="CHEBI:16526"/>
        <dbReference type="ChEBI" id="CHEBI:16810"/>
        <dbReference type="ChEBI" id="CHEBI:57783"/>
        <dbReference type="ChEBI" id="CHEBI:58349"/>
        <dbReference type="EC" id="1.1.1.42"/>
    </reaction>
</comment>
<accession>A0A640T790</accession>
<keyword evidence="6 9" id="KW-0560">Oxidoreductase</keyword>
<reference evidence="14 15" key="1">
    <citation type="submission" date="2019-12" db="EMBL/GenBank/DDBJ databases">
        <title>Whole genome shotgun sequence of Streptomyces hygroscopicus subsp. glebosus NBRC 13786.</title>
        <authorList>
            <person name="Ichikawa N."/>
            <person name="Kimura A."/>
            <person name="Kitahashi Y."/>
            <person name="Komaki H."/>
            <person name="Tamura T."/>
        </authorList>
    </citation>
    <scope>NUCLEOTIDE SEQUENCE [LARGE SCALE GENOMIC DNA]</scope>
    <source>
        <strain evidence="14 15">NBRC 13786</strain>
    </source>
</reference>
<evidence type="ECO:0000256" key="12">
    <source>
        <dbReference type="PIRSR" id="PIRSR009407-3"/>
    </source>
</evidence>
<evidence type="ECO:0000256" key="1">
    <source>
        <dbReference type="ARBA" id="ARBA00022435"/>
    </source>
</evidence>
<dbReference type="AlphaFoldDB" id="A0A640T790"/>
<proteinExistence type="inferred from homology"/>
<evidence type="ECO:0000256" key="6">
    <source>
        <dbReference type="ARBA" id="ARBA00023002"/>
    </source>
</evidence>
<dbReference type="SUPFAM" id="SSF53659">
    <property type="entry name" value="Isocitrate/Isopropylmalate dehydrogenase-like"/>
    <property type="match status" value="1"/>
</dbReference>
<dbReference type="GO" id="GO:0004450">
    <property type="term" value="F:isocitrate dehydrogenase (NADP+) activity"/>
    <property type="evidence" value="ECO:0007669"/>
    <property type="project" value="UniProtKB-EC"/>
</dbReference>
<sequence>MTDSTIIYTHTDEAPALATYSFLPVIQAYASTAGVSVETRDISLAGRIIASFPEYLEEGQRIDDALAELGELAKTPEANIIKLPNISASIPQLKAAVAELQEQGYALPAYPDDPKTDEERDIRARYDKVKGSAVNPVLREGNSDRRAPASVKNYAKSNPHRMGAWTADSKTNVATMGVDDFRSTEKSVVIGQDGTLRIELSGDDGSTTVLRESVPVLAGEVVDASVMRVAALREFLTAQIARAKAEGVLFSVHLKATMMKVSDPIIFGHVVRAFFPKTFAQYGESLAAAGLTPNDGLGGIYKGLESLADGAEIKASFDAELAEGPELAMVDSDRGISNLHVPSDVIVDASMPAMIRTSGHMWGPDGAEADTLAVLPDSSYAGIYQAVLDDCRAHGAYDPSTMGSVPNVGLMAQKAEEYGSHDKTFEIPVTGTVRVLDENGNAVLEQTVGAGDIFRMCQTKDAPIRDWVKLAVTRARATGNPAVFWLDAGRAHDAQLIEKVKTYLAEHDTDGLQLEIMAPVDAITFSLERIRRGEDTISVTGNVLRDYLTDLFPILELGTSAKMLSVVPLMNGGGLFETGAGGSAPKHVQQLVKENYLRWDSLGEFLALAVSFEHLAQKTGNARAQVLADTLDRATGTFLNENKSPSRKLGGIDNRGSHFYLALYWAQELAKQTDDAQLAEAFAALAKTLAEQEQTIVDELIAVQGSPVDIGGYYQPVVAKADAVMRPSKTLNQALANLS</sequence>
<evidence type="ECO:0000256" key="8">
    <source>
        <dbReference type="ARBA" id="ARBA00046318"/>
    </source>
</evidence>
<feature type="binding site" evidence="13">
    <location>
        <position position="647"/>
    </location>
    <ligand>
        <name>NADP(+)</name>
        <dbReference type="ChEBI" id="CHEBI:58349"/>
    </ligand>
</feature>
<evidence type="ECO:0000313" key="15">
    <source>
        <dbReference type="Proteomes" id="UP000430079"/>
    </source>
</evidence>
<feature type="binding site" evidence="13">
    <location>
        <position position="587"/>
    </location>
    <ligand>
        <name>NADP(+)</name>
        <dbReference type="ChEBI" id="CHEBI:58349"/>
    </ligand>
</feature>
<feature type="binding site" evidence="11">
    <location>
        <begin position="132"/>
        <end position="139"/>
    </location>
    <ligand>
        <name>substrate</name>
    </ligand>
</feature>
<evidence type="ECO:0000256" key="2">
    <source>
        <dbReference type="ARBA" id="ARBA00022532"/>
    </source>
</evidence>
<evidence type="ECO:0000256" key="3">
    <source>
        <dbReference type="ARBA" id="ARBA00022723"/>
    </source>
</evidence>
<dbReference type="Proteomes" id="UP000430079">
    <property type="component" value="Unassembled WGS sequence"/>
</dbReference>
<name>A0A640T790_9ACTN</name>
<evidence type="ECO:0000256" key="9">
    <source>
        <dbReference type="PIRNR" id="PIRNR009407"/>
    </source>
</evidence>
<keyword evidence="4 12" id="KW-0460">Magnesium</keyword>
<feature type="binding site" evidence="13">
    <location>
        <begin position="582"/>
        <end position="583"/>
    </location>
    <ligand>
        <name>NADP(+)</name>
        <dbReference type="ChEBI" id="CHEBI:58349"/>
    </ligand>
</feature>
<comment type="caution">
    <text evidence="14">The sequence shown here is derived from an EMBL/GenBank/DDBJ whole genome shotgun (WGS) entry which is preliminary data.</text>
</comment>
<keyword evidence="1 9" id="KW-0329">Glyoxylate bypass</keyword>
<dbReference type="GO" id="GO:0006097">
    <property type="term" value="P:glyoxylate cycle"/>
    <property type="evidence" value="ECO:0007669"/>
    <property type="project" value="UniProtKB-KW"/>
</dbReference>
<feature type="binding site" evidence="12">
    <location>
        <position position="546"/>
    </location>
    <ligand>
        <name>Mg(2+)</name>
        <dbReference type="ChEBI" id="CHEBI:18420"/>
    </ligand>
</feature>
<evidence type="ECO:0000256" key="10">
    <source>
        <dbReference type="PIRSR" id="PIRSR009407-1"/>
    </source>
</evidence>
<feature type="binding site" evidence="12">
    <location>
        <position position="550"/>
    </location>
    <ligand>
        <name>Mg(2+)</name>
        <dbReference type="ChEBI" id="CHEBI:18420"/>
    </ligand>
</feature>
<organism evidence="14 15">
    <name type="scientific">Streptomyces glebosus</name>
    <dbReference type="NCBI Taxonomy" id="249580"/>
    <lineage>
        <taxon>Bacteria</taxon>
        <taxon>Bacillati</taxon>
        <taxon>Actinomycetota</taxon>
        <taxon>Actinomycetes</taxon>
        <taxon>Kitasatosporales</taxon>
        <taxon>Streptomycetaceae</taxon>
        <taxon>Streptomyces</taxon>
    </lineage>
</organism>
<feature type="site" description="Critical for catalysis" evidence="10">
    <location>
        <position position="418"/>
    </location>
</feature>
<feature type="binding site" evidence="13">
    <location>
        <position position="135"/>
    </location>
    <ligand>
        <name>NADP(+)</name>
        <dbReference type="ChEBI" id="CHEBI:58349"/>
    </ligand>
</feature>
<keyword evidence="15" id="KW-1185">Reference proteome</keyword>
<dbReference type="PANTHER" id="PTHR36999">
    <property type="entry name" value="ISOCITRATE DEHYDROGENASE [NADP]"/>
    <property type="match status" value="1"/>
</dbReference>
<keyword evidence="2 9" id="KW-0816">Tricarboxylic acid cycle</keyword>
<dbReference type="InterPro" id="IPR004436">
    <property type="entry name" value="Isocitrate_DH_NADP_mono"/>
</dbReference>
<dbReference type="GO" id="GO:0046872">
    <property type="term" value="F:metal ion binding"/>
    <property type="evidence" value="ECO:0007669"/>
    <property type="project" value="UniProtKB-KW"/>
</dbReference>
<dbReference type="Gene3D" id="3.40.718.10">
    <property type="entry name" value="Isopropylmalate Dehydrogenase"/>
    <property type="match status" value="1"/>
</dbReference>
<dbReference type="EMBL" id="BLIO01000001">
    <property type="protein sequence ID" value="GFE18391.1"/>
    <property type="molecule type" value="Genomic_DNA"/>
</dbReference>
<dbReference type="PANTHER" id="PTHR36999:SF1">
    <property type="entry name" value="ISOCITRATE DEHYDROGENASE (NADP(+))"/>
    <property type="match status" value="1"/>
</dbReference>
<feature type="binding site" evidence="11">
    <location>
        <position position="545"/>
    </location>
    <ligand>
        <name>D-threo-isocitrate</name>
        <dbReference type="ChEBI" id="CHEBI:15562"/>
    </ligand>
</feature>